<feature type="transmembrane region" description="Helical" evidence="1">
    <location>
        <begin position="59"/>
        <end position="79"/>
    </location>
</feature>
<protein>
    <submittedName>
        <fullName evidence="2">Uncharacterized protein</fullName>
    </submittedName>
</protein>
<organism evidence="2 3">
    <name type="scientific">Clytia hemisphaerica</name>
    <dbReference type="NCBI Taxonomy" id="252671"/>
    <lineage>
        <taxon>Eukaryota</taxon>
        <taxon>Metazoa</taxon>
        <taxon>Cnidaria</taxon>
        <taxon>Hydrozoa</taxon>
        <taxon>Hydroidolina</taxon>
        <taxon>Leptothecata</taxon>
        <taxon>Obeliida</taxon>
        <taxon>Clytiidae</taxon>
        <taxon>Clytia</taxon>
    </lineage>
</organism>
<accession>A0A7M5X490</accession>
<evidence type="ECO:0000313" key="3">
    <source>
        <dbReference type="Proteomes" id="UP000594262"/>
    </source>
</evidence>
<dbReference type="EnsemblMetazoa" id="CLYHEMT017691.1">
    <property type="protein sequence ID" value="CLYHEMP017691.1"/>
    <property type="gene ID" value="CLYHEMG017691"/>
</dbReference>
<dbReference type="RefSeq" id="XP_066934333.1">
    <property type="nucleotide sequence ID" value="XM_067078232.1"/>
</dbReference>
<dbReference type="Proteomes" id="UP000594262">
    <property type="component" value="Unplaced"/>
</dbReference>
<keyword evidence="3" id="KW-1185">Reference proteome</keyword>
<proteinExistence type="predicted"/>
<keyword evidence="1" id="KW-1133">Transmembrane helix</keyword>
<dbReference type="PANTHER" id="PTHR16165">
    <property type="entry name" value="NXPE FAMILY MEMBER"/>
    <property type="match status" value="1"/>
</dbReference>
<evidence type="ECO:0000256" key="1">
    <source>
        <dbReference type="SAM" id="Phobius"/>
    </source>
</evidence>
<dbReference type="InterPro" id="IPR014756">
    <property type="entry name" value="Ig_E-set"/>
</dbReference>
<evidence type="ECO:0000313" key="2">
    <source>
        <dbReference type="EnsemblMetazoa" id="CLYHEMP017691.1"/>
    </source>
</evidence>
<name>A0A7M5X490_9CNID</name>
<dbReference type="GeneID" id="136822011"/>
<keyword evidence="1" id="KW-0812">Transmembrane</keyword>
<dbReference type="OrthoDB" id="5960788at2759"/>
<reference evidence="2" key="1">
    <citation type="submission" date="2021-01" db="UniProtKB">
        <authorList>
            <consortium name="EnsemblMetazoa"/>
        </authorList>
    </citation>
    <scope>IDENTIFICATION</scope>
</reference>
<keyword evidence="1" id="KW-0472">Membrane</keyword>
<dbReference type="PANTHER" id="PTHR16165:SF5">
    <property type="entry name" value="NXPE FAMILY MEMBER 3"/>
    <property type="match status" value="1"/>
</dbReference>
<dbReference type="SUPFAM" id="SSF81296">
    <property type="entry name" value="E set domains"/>
    <property type="match status" value="1"/>
</dbReference>
<dbReference type="AlphaFoldDB" id="A0A7M5X490"/>
<sequence length="582" mass="68781">MATKKKNDFNHVWNLCFDMKVLHAHPFPLKKYVSLILSFTSSLKISVMEQKETIKTRQFISSVTYTIFALVLLRLLLLLNNDSLIINIRGFDEPKEIQIIHIEKRLNAITKTYTKEKYDLNTLQFQMQSLCNQDTLNDPCLKVLPWKLRHKRSVNTTSVDQSIVKLLVRPLGYPSFVQIISLNTLGETQTTGGDYWDVKLCGDKNTTLNIEMIDHDDGSYTGFFYLPEDLMISSSKFELKYLLEYSQCNGLRDMPENWFKTGTIQGKFQRDGSIGDHDDFLHQLQTTKLLFHVPRDQNEFNSLVQNFEISQKSQKPFNKYCGFWHDGSFREFHQKDVANTEPRLNVHAPPFQTLKIFGDSMGRHFHESIVANHSLCKNLFKKCDLSYTWVYKMYNRTKDFHDGVHIYDDKDFNQTHYLEDIRRDLYSKNMRHDKSVYLVNFGVHTIMTLPLNKLRELLQAFFDLISNMKKRLEPREIPLIIWKSTTYPILENFKPSTTTQLRFLTKQRVRYWNSYSLQMMKRRHIPILDVTTMATSYPWGPYDIMHYNNLVFRQAEDDLETFIIEKLSSKDMLKSKWMSFVH</sequence>